<dbReference type="Gene3D" id="3.40.50.1390">
    <property type="entry name" value="Resolvase, N-terminal catalytic domain"/>
    <property type="match status" value="1"/>
</dbReference>
<proteinExistence type="predicted"/>
<dbReference type="SUPFAM" id="SSF53041">
    <property type="entry name" value="Resolvase-like"/>
    <property type="match status" value="1"/>
</dbReference>
<name>A0ABT2FTW1_9CORY</name>
<dbReference type="RefSeq" id="WP_259426421.1">
    <property type="nucleotide sequence ID" value="NZ_JANWTC010000001.1"/>
</dbReference>
<dbReference type="SMART" id="SM00857">
    <property type="entry name" value="Resolvase"/>
    <property type="match status" value="1"/>
</dbReference>
<dbReference type="Pfam" id="PF00239">
    <property type="entry name" value="Resolvase"/>
    <property type="match status" value="1"/>
</dbReference>
<protein>
    <submittedName>
        <fullName evidence="3">Recombinase family protein</fullName>
    </submittedName>
</protein>
<dbReference type="PROSITE" id="PS51736">
    <property type="entry name" value="RECOMBINASES_3"/>
    <property type="match status" value="1"/>
</dbReference>
<evidence type="ECO:0000259" key="1">
    <source>
        <dbReference type="PROSITE" id="PS51736"/>
    </source>
</evidence>
<dbReference type="PROSITE" id="PS51737">
    <property type="entry name" value="RECOMBINASE_DNA_BIND"/>
    <property type="match status" value="1"/>
</dbReference>
<dbReference type="Proteomes" id="UP001205965">
    <property type="component" value="Unassembled WGS sequence"/>
</dbReference>
<dbReference type="InterPro" id="IPR038109">
    <property type="entry name" value="DNA_bind_recomb_sf"/>
</dbReference>
<feature type="domain" description="Recombinase" evidence="2">
    <location>
        <begin position="167"/>
        <end position="272"/>
    </location>
</feature>
<dbReference type="PANTHER" id="PTHR30461:SF23">
    <property type="entry name" value="DNA RECOMBINASE-RELATED"/>
    <property type="match status" value="1"/>
</dbReference>
<dbReference type="InterPro" id="IPR036162">
    <property type="entry name" value="Resolvase-like_N_sf"/>
</dbReference>
<dbReference type="EMBL" id="JANWTC010000001">
    <property type="protein sequence ID" value="MCS5478404.1"/>
    <property type="molecule type" value="Genomic_DNA"/>
</dbReference>
<gene>
    <name evidence="3" type="ORF">NYP18_01910</name>
</gene>
<dbReference type="InterPro" id="IPR050639">
    <property type="entry name" value="SSR_resolvase"/>
</dbReference>
<reference evidence="3 4" key="1">
    <citation type="submission" date="2022-08" db="EMBL/GenBank/DDBJ databases">
        <title>YIM 101645 draft genome.</title>
        <authorList>
            <person name="Chen X."/>
        </authorList>
    </citation>
    <scope>NUCLEOTIDE SEQUENCE [LARGE SCALE GENOMIC DNA]</scope>
    <source>
        <strain evidence="3 4">YIM 101645</strain>
    </source>
</reference>
<dbReference type="InterPro" id="IPR006119">
    <property type="entry name" value="Resolv_N"/>
</dbReference>
<feature type="domain" description="Resolvase/invertase-type recombinase catalytic" evidence="1">
    <location>
        <begin position="7"/>
        <end position="159"/>
    </location>
</feature>
<accession>A0ABT2FTW1</accession>
<evidence type="ECO:0000259" key="2">
    <source>
        <dbReference type="PROSITE" id="PS51737"/>
    </source>
</evidence>
<dbReference type="PANTHER" id="PTHR30461">
    <property type="entry name" value="DNA-INVERTASE FROM LAMBDOID PROPHAGE"/>
    <property type="match status" value="1"/>
</dbReference>
<dbReference type="InterPro" id="IPR011109">
    <property type="entry name" value="DNA_bind_recombinase_dom"/>
</dbReference>
<dbReference type="CDD" id="cd00338">
    <property type="entry name" value="Ser_Recombinase"/>
    <property type="match status" value="1"/>
</dbReference>
<dbReference type="Pfam" id="PF07508">
    <property type="entry name" value="Recombinase"/>
    <property type="match status" value="1"/>
</dbReference>
<comment type="caution">
    <text evidence="3">The sequence shown here is derived from an EMBL/GenBank/DDBJ whole genome shotgun (WGS) entry which is preliminary data.</text>
</comment>
<dbReference type="Gene3D" id="3.90.1750.20">
    <property type="entry name" value="Putative Large Serine Recombinase, Chain B, Domain 2"/>
    <property type="match status" value="1"/>
</dbReference>
<organism evidence="3 4">
    <name type="scientific">Corynebacterium lemuris</name>
    <dbReference type="NCBI Taxonomy" id="1859292"/>
    <lineage>
        <taxon>Bacteria</taxon>
        <taxon>Bacillati</taxon>
        <taxon>Actinomycetota</taxon>
        <taxon>Actinomycetes</taxon>
        <taxon>Mycobacteriales</taxon>
        <taxon>Corynebacteriaceae</taxon>
        <taxon>Corynebacterium</taxon>
    </lineage>
</organism>
<evidence type="ECO:0000313" key="4">
    <source>
        <dbReference type="Proteomes" id="UP001205965"/>
    </source>
</evidence>
<evidence type="ECO:0000313" key="3">
    <source>
        <dbReference type="EMBL" id="MCS5478404.1"/>
    </source>
</evidence>
<keyword evidence="4" id="KW-1185">Reference proteome</keyword>
<sequence length="476" mass="51222">MTTNHNAAVIYARLSQRRDDGAADHSPAIERQVALCRQLATDHGLEVTATHVDDGVSAWAATARPGFETLLSDVTVGRARVVLAYAPDRLARNLGDYARLFDAAKRARVVFKFVVGGDVDPRDANQDFMSGVSALVSAHESALKSTRVRAANDQRAAQGRVHRGKRTFGYAANGVDLEPREAEALREVARRILAGDSLRSCARWLNEVGVLTAGGKAWAANTLKYSLLRPTLAGYIVHRGEVIEGVVGEQAAIFTEAEHAQLKAALATRARPDSRPNHRRGRAPSTLGTGLYRCICGETMTASRDKQGVDAYRCRATLLPKREGKHTTRRREPVDDLVGMVIAARLDSGDVQRLLAAQANDAGEGQRLAARRDEVRAELDDLADAVVSRALTVKQAATISTGLQAELGRLDAALAAADNTGVLELVGGVVDGQAWWNEASLEARRTLVSALVTVTLLPSKRGPGFKPESVGIEWKI</sequence>